<evidence type="ECO:0000256" key="9">
    <source>
        <dbReference type="SAM" id="MobiDB-lite"/>
    </source>
</evidence>
<dbReference type="CDD" id="cd00082">
    <property type="entry name" value="HisKA"/>
    <property type="match status" value="1"/>
</dbReference>
<evidence type="ECO:0000256" key="6">
    <source>
        <dbReference type="ARBA" id="ARBA00022840"/>
    </source>
</evidence>
<dbReference type="SMART" id="SM00387">
    <property type="entry name" value="HATPase_c"/>
    <property type="match status" value="1"/>
</dbReference>
<feature type="domain" description="Response regulatory" evidence="11">
    <location>
        <begin position="678"/>
        <end position="794"/>
    </location>
</feature>
<comment type="caution">
    <text evidence="13">The sequence shown here is derived from an EMBL/GenBank/DDBJ whole genome shotgun (WGS) entry which is preliminary data.</text>
</comment>
<dbReference type="GO" id="GO:0005524">
    <property type="term" value="F:ATP binding"/>
    <property type="evidence" value="ECO:0007669"/>
    <property type="project" value="UniProtKB-KW"/>
</dbReference>
<keyword evidence="4" id="KW-0547">Nucleotide-binding</keyword>
<dbReference type="SMART" id="SM00388">
    <property type="entry name" value="HisKA"/>
    <property type="match status" value="1"/>
</dbReference>
<dbReference type="Proteomes" id="UP001595420">
    <property type="component" value="Unassembled WGS sequence"/>
</dbReference>
<dbReference type="EC" id="2.7.13.3" evidence="2"/>
<comment type="catalytic activity">
    <reaction evidence="1">
        <text>ATP + protein L-histidine = ADP + protein N-phospho-L-histidine.</text>
        <dbReference type="EC" id="2.7.13.3"/>
    </reaction>
</comment>
<gene>
    <name evidence="13" type="ORF">ACFOD3_16390</name>
</gene>
<dbReference type="InterPro" id="IPR003594">
    <property type="entry name" value="HATPase_dom"/>
</dbReference>
<evidence type="ECO:0000256" key="1">
    <source>
        <dbReference type="ARBA" id="ARBA00000085"/>
    </source>
</evidence>
<dbReference type="PROSITE" id="PS50109">
    <property type="entry name" value="HIS_KIN"/>
    <property type="match status" value="1"/>
</dbReference>
<dbReference type="InterPro" id="IPR001610">
    <property type="entry name" value="PAC"/>
</dbReference>
<evidence type="ECO:0000256" key="7">
    <source>
        <dbReference type="ARBA" id="ARBA00023012"/>
    </source>
</evidence>
<evidence type="ECO:0000256" key="4">
    <source>
        <dbReference type="ARBA" id="ARBA00022741"/>
    </source>
</evidence>
<dbReference type="InterPro" id="IPR003661">
    <property type="entry name" value="HisK_dim/P_dom"/>
</dbReference>
<evidence type="ECO:0000256" key="8">
    <source>
        <dbReference type="PROSITE-ProRule" id="PRU00169"/>
    </source>
</evidence>
<dbReference type="InterPro" id="IPR001789">
    <property type="entry name" value="Sig_transdc_resp-reg_receiver"/>
</dbReference>
<evidence type="ECO:0000259" key="11">
    <source>
        <dbReference type="PROSITE" id="PS50110"/>
    </source>
</evidence>
<dbReference type="PROSITE" id="PS50113">
    <property type="entry name" value="PAC"/>
    <property type="match status" value="1"/>
</dbReference>
<evidence type="ECO:0000313" key="14">
    <source>
        <dbReference type="Proteomes" id="UP001595420"/>
    </source>
</evidence>
<keyword evidence="3" id="KW-0808">Transferase</keyword>
<dbReference type="InterPro" id="IPR013655">
    <property type="entry name" value="PAS_fold_3"/>
</dbReference>
<sequence length="804" mass="86120">MPTLPDYEDSRGGRQPAPDPAAPSDTLLDQALQRIARLACNSLGVARAGICQAASATAPPQDDPAGFALDTPLLGRDGTRLGTLWLRHDGPRAALGAAEQAVLADLAATAVEALERHAEFLALAWREQLLRVVADAPSFAVAVDKAMAAVREATCGMLCLFFRLAPDGVHMQLVAGQASTPALTEAYLSHLRQIDVRIDNSLIGQVAVSGEQQVITHIDDAMQRRYPAISLSVSQRIGAQVVTPVSVGGERYAFSIGFASDDRDMAALAERMRALAGTLRPLLRRLRDAEEIALNEQRFRLVARATAEIVWDLDLAIDRLWLGEEFREQFGHALPDPPPGLGWWAALVASEDRDRVLASRQAAIAAGRPWREEYRLRRADGSLALVLDRGFLIQDAEGAALRMVGSMVDITRPRAMEEQLRQSQRLDALGNLTGGVAHDFNNLLAVIIGNVELMAEATVQDPALRGFLEVILAAAERGAALTARLLTFARLHPLAPKALDVNRLLREVEALVRPLIGAGIQLAFLPCRGPAPVVIDGPQLENAVLNLCINARDAMPEGGLLRIETDRISASALAAAQADVPLGDYVTITVSDTGTGMPPEVAERAFEPFFTTKAFGKGSGLGLSMVFGFVGQSQGHVRIRTAPGRGTAVTLYLPQAAAVPEPEEAEAPPIALEGGRGRVLLVEDDATLRRTGRAQLQRLGYQVLLAEDGEAAMALLQGGAPVDLLFTDIVMPGRLNGHQLARQAMVLRPRLRVLFTSGYQEGVAPEPGDLEQGFLLLPKPYRLADLARAISRLMDAAPGASGSE</sequence>
<reference evidence="14" key="1">
    <citation type="journal article" date="2019" name="Int. J. Syst. Evol. Microbiol.">
        <title>The Global Catalogue of Microorganisms (GCM) 10K type strain sequencing project: providing services to taxonomists for standard genome sequencing and annotation.</title>
        <authorList>
            <consortium name="The Broad Institute Genomics Platform"/>
            <consortium name="The Broad Institute Genome Sequencing Center for Infectious Disease"/>
            <person name="Wu L."/>
            <person name="Ma J."/>
        </authorList>
    </citation>
    <scope>NUCLEOTIDE SEQUENCE [LARGE SCALE GENOMIC DNA]</scope>
    <source>
        <strain evidence="14">CGMCC 1.16855</strain>
    </source>
</reference>
<feature type="domain" description="Histidine kinase" evidence="10">
    <location>
        <begin position="435"/>
        <end position="657"/>
    </location>
</feature>
<dbReference type="Pfam" id="PF00072">
    <property type="entry name" value="Response_reg"/>
    <property type="match status" value="1"/>
</dbReference>
<dbReference type="PROSITE" id="PS50110">
    <property type="entry name" value="RESPONSE_REGULATORY"/>
    <property type="match status" value="1"/>
</dbReference>
<keyword evidence="14" id="KW-1185">Reference proteome</keyword>
<dbReference type="PANTHER" id="PTHR43065">
    <property type="entry name" value="SENSOR HISTIDINE KINASE"/>
    <property type="match status" value="1"/>
</dbReference>
<keyword evidence="6 13" id="KW-0067">ATP-binding</keyword>
<proteinExistence type="predicted"/>
<keyword evidence="8" id="KW-0597">Phosphoprotein</keyword>
<dbReference type="PANTHER" id="PTHR43065:SF46">
    <property type="entry name" value="C4-DICARBOXYLATE TRANSPORT SENSOR PROTEIN DCTB"/>
    <property type="match status" value="1"/>
</dbReference>
<evidence type="ECO:0000259" key="12">
    <source>
        <dbReference type="PROSITE" id="PS50113"/>
    </source>
</evidence>
<feature type="modified residue" description="4-aspartylphosphate" evidence="8">
    <location>
        <position position="728"/>
    </location>
</feature>
<keyword evidence="7" id="KW-0902">Two-component regulatory system</keyword>
<feature type="region of interest" description="Disordered" evidence="9">
    <location>
        <begin position="1"/>
        <end position="23"/>
    </location>
</feature>
<dbReference type="Pfam" id="PF00512">
    <property type="entry name" value="HisKA"/>
    <property type="match status" value="1"/>
</dbReference>
<dbReference type="InterPro" id="IPR005467">
    <property type="entry name" value="His_kinase_dom"/>
</dbReference>
<evidence type="ECO:0000256" key="5">
    <source>
        <dbReference type="ARBA" id="ARBA00022777"/>
    </source>
</evidence>
<dbReference type="EMBL" id="JBHRSB010000004">
    <property type="protein sequence ID" value="MFC3001488.1"/>
    <property type="molecule type" value="Genomic_DNA"/>
</dbReference>
<dbReference type="NCBIfam" id="TIGR00229">
    <property type="entry name" value="sensory_box"/>
    <property type="match status" value="1"/>
</dbReference>
<dbReference type="SMART" id="SM00086">
    <property type="entry name" value="PAC"/>
    <property type="match status" value="1"/>
</dbReference>
<dbReference type="Pfam" id="PF02518">
    <property type="entry name" value="HATPase_c"/>
    <property type="match status" value="1"/>
</dbReference>
<evidence type="ECO:0000256" key="3">
    <source>
        <dbReference type="ARBA" id="ARBA00022679"/>
    </source>
</evidence>
<feature type="domain" description="PAC" evidence="12">
    <location>
        <begin position="370"/>
        <end position="422"/>
    </location>
</feature>
<name>A0ABV7BYB3_9PROT</name>
<evidence type="ECO:0000313" key="13">
    <source>
        <dbReference type="EMBL" id="MFC3001488.1"/>
    </source>
</evidence>
<organism evidence="13 14">
    <name type="scientific">Falsiroseomonas tokyonensis</name>
    <dbReference type="NCBI Taxonomy" id="430521"/>
    <lineage>
        <taxon>Bacteria</taxon>
        <taxon>Pseudomonadati</taxon>
        <taxon>Pseudomonadota</taxon>
        <taxon>Alphaproteobacteria</taxon>
        <taxon>Acetobacterales</taxon>
        <taxon>Roseomonadaceae</taxon>
        <taxon>Falsiroseomonas</taxon>
    </lineage>
</organism>
<evidence type="ECO:0000256" key="2">
    <source>
        <dbReference type="ARBA" id="ARBA00012438"/>
    </source>
</evidence>
<accession>A0ABV7BYB3</accession>
<dbReference type="Pfam" id="PF08447">
    <property type="entry name" value="PAS_3"/>
    <property type="match status" value="1"/>
</dbReference>
<keyword evidence="5" id="KW-0418">Kinase</keyword>
<protein>
    <recommendedName>
        <fullName evidence="2">histidine kinase</fullName>
        <ecNumber evidence="2">2.7.13.3</ecNumber>
    </recommendedName>
</protein>
<dbReference type="RefSeq" id="WP_216837545.1">
    <property type="nucleotide sequence ID" value="NZ_JAFNJS010000004.1"/>
</dbReference>
<dbReference type="InterPro" id="IPR000014">
    <property type="entry name" value="PAS"/>
</dbReference>
<dbReference type="CDD" id="cd00130">
    <property type="entry name" value="PAS"/>
    <property type="match status" value="1"/>
</dbReference>
<dbReference type="SMART" id="SM00448">
    <property type="entry name" value="REC"/>
    <property type="match status" value="1"/>
</dbReference>
<dbReference type="InterPro" id="IPR000700">
    <property type="entry name" value="PAS-assoc_C"/>
</dbReference>
<evidence type="ECO:0000259" key="10">
    <source>
        <dbReference type="PROSITE" id="PS50109"/>
    </source>
</evidence>